<accession>A0A223EAH4</accession>
<dbReference type="KEGG" id="apak:AP3564_19710"/>
<dbReference type="AlphaFoldDB" id="A0A223EAH4"/>
<dbReference type="Proteomes" id="UP000214606">
    <property type="component" value="Chromosome"/>
</dbReference>
<evidence type="ECO:0000313" key="1">
    <source>
        <dbReference type="EMBL" id="ASS88866.1"/>
    </source>
</evidence>
<dbReference type="KEGG" id="apak:AP3564_03455"/>
<organism evidence="3 4">
    <name type="scientific">Aeribacillus pallidus</name>
    <dbReference type="NCBI Taxonomy" id="33936"/>
    <lineage>
        <taxon>Bacteria</taxon>
        <taxon>Bacillati</taxon>
        <taxon>Bacillota</taxon>
        <taxon>Bacilli</taxon>
        <taxon>Bacillales</taxon>
        <taxon>Bacillaceae</taxon>
        <taxon>Aeribacillus</taxon>
    </lineage>
</organism>
<gene>
    <name evidence="1" type="ORF">AP3564_00065</name>
    <name evidence="2" type="ORF">AP3564_03455</name>
    <name evidence="3" type="ORF">AP3564_19710</name>
</gene>
<dbReference type="EMBL" id="CP017703">
    <property type="protein sequence ID" value="ASS92191.1"/>
    <property type="molecule type" value="Genomic_DNA"/>
</dbReference>
<reference evidence="3 4" key="1">
    <citation type="submission" date="2016-10" db="EMBL/GenBank/DDBJ databases">
        <title>The whole genome sequencing and assembly of Aeribacillus pallidus KCTC3564 strain.</title>
        <authorList>
            <person name="Lee Y.-J."/>
            <person name="Park M.-K."/>
            <person name="Yi H."/>
            <person name="Bahn Y.-S."/>
            <person name="Kim J.F."/>
            <person name="Lee D.-W."/>
        </authorList>
    </citation>
    <scope>NUCLEOTIDE SEQUENCE [LARGE SCALE GENOMIC DNA]</scope>
    <source>
        <strain evidence="3 4">KCTC3564</strain>
    </source>
</reference>
<name>A0A223EAH4_9BACI</name>
<evidence type="ECO:0000313" key="3">
    <source>
        <dbReference type="EMBL" id="ASS92191.1"/>
    </source>
</evidence>
<protein>
    <submittedName>
        <fullName evidence="3">Uncharacterized protein</fullName>
    </submittedName>
</protein>
<dbReference type="EMBL" id="CP017703">
    <property type="protein sequence ID" value="ASS88866.1"/>
    <property type="molecule type" value="Genomic_DNA"/>
</dbReference>
<dbReference type="EMBL" id="CP017703">
    <property type="protein sequence ID" value="ASS89438.1"/>
    <property type="molecule type" value="Genomic_DNA"/>
</dbReference>
<sequence length="73" mass="8617">MLKLHSFNPKDKPEYIKIKKKMKSQNGFKLITYIEENYYCKANSNALQFTFEAGIAMLLEGKTKIFNQLWSYS</sequence>
<proteinExistence type="predicted"/>
<evidence type="ECO:0000313" key="2">
    <source>
        <dbReference type="EMBL" id="ASS89438.1"/>
    </source>
</evidence>
<evidence type="ECO:0000313" key="4">
    <source>
        <dbReference type="Proteomes" id="UP000214606"/>
    </source>
</evidence>
<dbReference type="KEGG" id="apak:AP3564_00065"/>